<sequence length="432" mass="49564">MQSKIKTIVIVLLLSFAIKGQAQTISQPIMQADTIHLTLDSIETIFLHKNLLLLAQHYNISAHQALVLQAKMFPNPTININTPIYETDTKQFFPFGSTGELSGGISQIILLANKHNKQIRIAETNTALAKYQFYDLLRTLNHTLRVDFFNLHYLMESAQVYTTEINALQKLSQAFNEQKRRGYVSEKEAIRIQAQLYSLENEYNDLHNQFLDLQSELQVMLQLKNNVIILPTVNKRGIIRLNPFQYSASVLIDSAYASRPDLKIAKLNVVLSNQNYDLQKAMAVPDITLQFGYDQQGSYIHNLTTVGISMDLPFLDRNQGNIKSAKALIGYNQLSYDDMRLSVQAEIYNALQKAIGEYQLIEQRDKTFDQNFSQLLTGILQNYQKRNISLLDFLDFYDSYKENAIEYNALKFNLVNACEDLNFYTGNTFFNK</sequence>
<organism evidence="4 5">
    <name type="scientific">Microbacter margulisiae</name>
    <dbReference type="NCBI Taxonomy" id="1350067"/>
    <lineage>
        <taxon>Bacteria</taxon>
        <taxon>Pseudomonadati</taxon>
        <taxon>Bacteroidota</taxon>
        <taxon>Bacteroidia</taxon>
        <taxon>Bacteroidales</taxon>
        <taxon>Porphyromonadaceae</taxon>
        <taxon>Microbacter</taxon>
    </lineage>
</organism>
<dbReference type="EMBL" id="JACHYB010000001">
    <property type="protein sequence ID" value="MBB3186747.1"/>
    <property type="molecule type" value="Genomic_DNA"/>
</dbReference>
<keyword evidence="5" id="KW-1185">Reference proteome</keyword>
<feature type="chain" id="PRO_5030517485" evidence="3">
    <location>
        <begin position="23"/>
        <end position="432"/>
    </location>
</feature>
<dbReference type="Pfam" id="PF02321">
    <property type="entry name" value="OEP"/>
    <property type="match status" value="1"/>
</dbReference>
<dbReference type="RefSeq" id="WP_183412596.1">
    <property type="nucleotide sequence ID" value="NZ_JACHYB010000001.1"/>
</dbReference>
<dbReference type="SUPFAM" id="SSF56954">
    <property type="entry name" value="Outer membrane efflux proteins (OEP)"/>
    <property type="match status" value="1"/>
</dbReference>
<name>A0A7W5DPL1_9PORP</name>
<gene>
    <name evidence="4" type="ORF">FHX64_000910</name>
</gene>
<keyword evidence="2" id="KW-0175">Coiled coil</keyword>
<dbReference type="Gene3D" id="1.20.1600.10">
    <property type="entry name" value="Outer membrane efflux proteins (OEP)"/>
    <property type="match status" value="1"/>
</dbReference>
<evidence type="ECO:0000313" key="5">
    <source>
        <dbReference type="Proteomes" id="UP000544222"/>
    </source>
</evidence>
<dbReference type="Proteomes" id="UP000544222">
    <property type="component" value="Unassembled WGS sequence"/>
</dbReference>
<dbReference type="AlphaFoldDB" id="A0A7W5DPL1"/>
<evidence type="ECO:0000256" key="1">
    <source>
        <dbReference type="ARBA" id="ARBA00007613"/>
    </source>
</evidence>
<keyword evidence="3" id="KW-0732">Signal</keyword>
<dbReference type="GO" id="GO:0015562">
    <property type="term" value="F:efflux transmembrane transporter activity"/>
    <property type="evidence" value="ECO:0007669"/>
    <property type="project" value="InterPro"/>
</dbReference>
<comment type="similarity">
    <text evidence="1">Belongs to the outer membrane factor (OMF) (TC 1.B.17) family.</text>
</comment>
<feature type="signal peptide" evidence="3">
    <location>
        <begin position="1"/>
        <end position="22"/>
    </location>
</feature>
<dbReference type="InterPro" id="IPR003423">
    <property type="entry name" value="OMP_efflux"/>
</dbReference>
<comment type="caution">
    <text evidence="4">The sequence shown here is derived from an EMBL/GenBank/DDBJ whole genome shotgun (WGS) entry which is preliminary data.</text>
</comment>
<dbReference type="PANTHER" id="PTHR30203">
    <property type="entry name" value="OUTER MEMBRANE CATION EFFLUX PROTEIN"/>
    <property type="match status" value="1"/>
</dbReference>
<evidence type="ECO:0000256" key="3">
    <source>
        <dbReference type="SAM" id="SignalP"/>
    </source>
</evidence>
<dbReference type="PANTHER" id="PTHR30203:SF23">
    <property type="entry name" value="OUTER MEMBRANE EFFLUX PROTEIN"/>
    <property type="match status" value="1"/>
</dbReference>
<reference evidence="4 5" key="1">
    <citation type="submission" date="2020-08" db="EMBL/GenBank/DDBJ databases">
        <title>Genomic Encyclopedia of Type Strains, Phase IV (KMG-IV): sequencing the most valuable type-strain genomes for metagenomic binning, comparative biology and taxonomic classification.</title>
        <authorList>
            <person name="Goeker M."/>
        </authorList>
    </citation>
    <scope>NUCLEOTIDE SEQUENCE [LARGE SCALE GENOMIC DNA]</scope>
    <source>
        <strain evidence="4 5">DSM 27471</strain>
    </source>
</reference>
<proteinExistence type="inferred from homology"/>
<feature type="coiled-coil region" evidence="2">
    <location>
        <begin position="189"/>
        <end position="216"/>
    </location>
</feature>
<accession>A0A7W5DPL1</accession>
<protein>
    <submittedName>
        <fullName evidence="4">Cobalt-zinc-cadmium efflux system outer membrane protein</fullName>
    </submittedName>
</protein>
<dbReference type="InterPro" id="IPR010131">
    <property type="entry name" value="MdtP/NodT-like"/>
</dbReference>
<evidence type="ECO:0000256" key="2">
    <source>
        <dbReference type="SAM" id="Coils"/>
    </source>
</evidence>
<evidence type="ECO:0000313" key="4">
    <source>
        <dbReference type="EMBL" id="MBB3186747.1"/>
    </source>
</evidence>